<feature type="transmembrane region" description="Helical" evidence="1">
    <location>
        <begin position="32"/>
        <end position="51"/>
    </location>
</feature>
<feature type="transmembrane region" description="Helical" evidence="1">
    <location>
        <begin position="148"/>
        <end position="171"/>
    </location>
</feature>
<proteinExistence type="predicted"/>
<dbReference type="Pfam" id="PF00892">
    <property type="entry name" value="EamA"/>
    <property type="match status" value="2"/>
</dbReference>
<feature type="transmembrane region" description="Helical" evidence="1">
    <location>
        <begin position="6"/>
        <end position="25"/>
    </location>
</feature>
<dbReference type="SUPFAM" id="SSF103481">
    <property type="entry name" value="Multidrug resistance efflux transporter EmrE"/>
    <property type="match status" value="2"/>
</dbReference>
<dbReference type="OrthoDB" id="7704317at2"/>
<keyword evidence="1" id="KW-0472">Membrane</keyword>
<feature type="transmembrane region" description="Helical" evidence="1">
    <location>
        <begin position="263"/>
        <end position="280"/>
    </location>
</feature>
<protein>
    <submittedName>
        <fullName evidence="3">EamA-like transporter family protein</fullName>
    </submittedName>
</protein>
<feature type="domain" description="EamA" evidence="2">
    <location>
        <begin position="3"/>
        <end position="132"/>
    </location>
</feature>
<gene>
    <name evidence="3" type="ORF">OCA8868_02759</name>
</gene>
<feature type="domain" description="EamA" evidence="2">
    <location>
        <begin position="149"/>
        <end position="279"/>
    </location>
</feature>
<dbReference type="PANTHER" id="PTHR22911:SF137">
    <property type="entry name" value="SOLUTE CARRIER FAMILY 35 MEMBER G2-RELATED"/>
    <property type="match status" value="1"/>
</dbReference>
<evidence type="ECO:0000259" key="2">
    <source>
        <dbReference type="Pfam" id="PF00892"/>
    </source>
</evidence>
<feature type="transmembrane region" description="Helical" evidence="1">
    <location>
        <begin position="91"/>
        <end position="110"/>
    </location>
</feature>
<accession>A0A238KIK1</accession>
<feature type="transmembrane region" description="Helical" evidence="1">
    <location>
        <begin position="237"/>
        <end position="256"/>
    </location>
</feature>
<keyword evidence="4" id="KW-1185">Reference proteome</keyword>
<sequence length="281" mass="29552">MNALVLGLIAAMCWGFHDICVRFLSQKTPLTSCIFIVLVTGLVFHLGLMGFTQEVHALTPRSFWSSIAAGFCFVIATFGLYFAFERGPVRLVAPLIASYPILSVLLATLQGSTATALQWVAVLAIVVGVGLVAALSEDNPDEVPAYGPTVLFSLISACGFAGTFALGQMAADLSGELSTTLVTRIMAVALVIAILLLFKKPFWPGKSALPWLIAMGIADGVALYVVMSAGALPSPEIAAVTSSMFGLVTIVLAWILLKERMTVPQWAGCVVAFVGVGVLAL</sequence>
<evidence type="ECO:0000313" key="4">
    <source>
        <dbReference type="Proteomes" id="UP000203464"/>
    </source>
</evidence>
<organism evidence="3 4">
    <name type="scientific">Octadecabacter ascidiaceicola</name>
    <dbReference type="NCBI Taxonomy" id="1655543"/>
    <lineage>
        <taxon>Bacteria</taxon>
        <taxon>Pseudomonadati</taxon>
        <taxon>Pseudomonadota</taxon>
        <taxon>Alphaproteobacteria</taxon>
        <taxon>Rhodobacterales</taxon>
        <taxon>Roseobacteraceae</taxon>
        <taxon>Octadecabacter</taxon>
    </lineage>
</organism>
<dbReference type="GO" id="GO:0016020">
    <property type="term" value="C:membrane"/>
    <property type="evidence" value="ECO:0007669"/>
    <property type="project" value="InterPro"/>
</dbReference>
<feature type="transmembrane region" description="Helical" evidence="1">
    <location>
        <begin position="63"/>
        <end position="84"/>
    </location>
</feature>
<keyword evidence="1" id="KW-1133">Transmembrane helix</keyword>
<dbReference type="EMBL" id="FXYD01000004">
    <property type="protein sequence ID" value="SMX42498.1"/>
    <property type="molecule type" value="Genomic_DNA"/>
</dbReference>
<feature type="transmembrane region" description="Helical" evidence="1">
    <location>
        <begin position="210"/>
        <end position="231"/>
    </location>
</feature>
<reference evidence="4" key="1">
    <citation type="submission" date="2017-05" db="EMBL/GenBank/DDBJ databases">
        <authorList>
            <person name="Rodrigo-Torres L."/>
            <person name="Arahal R. D."/>
            <person name="Lucena T."/>
        </authorList>
    </citation>
    <scope>NUCLEOTIDE SEQUENCE [LARGE SCALE GENOMIC DNA]</scope>
    <source>
        <strain evidence="4">CECT 8868</strain>
    </source>
</reference>
<name>A0A238KIK1_9RHOB</name>
<dbReference type="Proteomes" id="UP000203464">
    <property type="component" value="Unassembled WGS sequence"/>
</dbReference>
<dbReference type="InterPro" id="IPR000620">
    <property type="entry name" value="EamA_dom"/>
</dbReference>
<dbReference type="InterPro" id="IPR037185">
    <property type="entry name" value="EmrE-like"/>
</dbReference>
<feature type="transmembrane region" description="Helical" evidence="1">
    <location>
        <begin position="116"/>
        <end position="136"/>
    </location>
</feature>
<dbReference type="RefSeq" id="WP_093997107.1">
    <property type="nucleotide sequence ID" value="NZ_FXYD01000004.1"/>
</dbReference>
<evidence type="ECO:0000256" key="1">
    <source>
        <dbReference type="SAM" id="Phobius"/>
    </source>
</evidence>
<feature type="transmembrane region" description="Helical" evidence="1">
    <location>
        <begin position="177"/>
        <end position="198"/>
    </location>
</feature>
<dbReference type="AlphaFoldDB" id="A0A238KIK1"/>
<dbReference type="PANTHER" id="PTHR22911">
    <property type="entry name" value="ACYL-MALONYL CONDENSING ENZYME-RELATED"/>
    <property type="match status" value="1"/>
</dbReference>
<evidence type="ECO:0000313" key="3">
    <source>
        <dbReference type="EMBL" id="SMX42498.1"/>
    </source>
</evidence>
<keyword evidence="1" id="KW-0812">Transmembrane</keyword>